<reference evidence="2 3" key="1">
    <citation type="submission" date="2018-02" db="EMBL/GenBank/DDBJ databases">
        <title>The genomes of Aspergillus section Nigri reveals drivers in fungal speciation.</title>
        <authorList>
            <consortium name="DOE Joint Genome Institute"/>
            <person name="Vesth T.C."/>
            <person name="Nybo J."/>
            <person name="Theobald S."/>
            <person name="Brandl J."/>
            <person name="Frisvad J.C."/>
            <person name="Nielsen K.F."/>
            <person name="Lyhne E.K."/>
            <person name="Kogle M.E."/>
            <person name="Kuo A."/>
            <person name="Riley R."/>
            <person name="Clum A."/>
            <person name="Nolan M."/>
            <person name="Lipzen A."/>
            <person name="Salamov A."/>
            <person name="Henrissat B."/>
            <person name="Wiebenga A."/>
            <person name="De vries R.P."/>
            <person name="Grigoriev I.V."/>
            <person name="Mortensen U.H."/>
            <person name="Andersen M.R."/>
            <person name="Baker S.E."/>
        </authorList>
    </citation>
    <scope>NUCLEOTIDE SEQUENCE [LARGE SCALE GENOMIC DNA]</scope>
    <source>
        <strain evidence="2 3">CBS 114.80</strain>
    </source>
</reference>
<name>A0A2V5HYS3_9EURO</name>
<proteinExistence type="predicted"/>
<keyword evidence="3" id="KW-1185">Reference proteome</keyword>
<gene>
    <name evidence="2" type="ORF">BP00DRAFT_227731</name>
</gene>
<feature type="transmembrane region" description="Helical" evidence="1">
    <location>
        <begin position="35"/>
        <end position="55"/>
    </location>
</feature>
<dbReference type="AlphaFoldDB" id="A0A2V5HYS3"/>
<evidence type="ECO:0000313" key="2">
    <source>
        <dbReference type="EMBL" id="PYI29635.1"/>
    </source>
</evidence>
<evidence type="ECO:0000313" key="3">
    <source>
        <dbReference type="Proteomes" id="UP000248817"/>
    </source>
</evidence>
<protein>
    <submittedName>
        <fullName evidence="2">Uncharacterized protein</fullName>
    </submittedName>
</protein>
<dbReference type="EMBL" id="KZ825528">
    <property type="protein sequence ID" value="PYI29635.1"/>
    <property type="molecule type" value="Genomic_DNA"/>
</dbReference>
<keyword evidence="1" id="KW-0812">Transmembrane</keyword>
<keyword evidence="1" id="KW-1133">Transmembrane helix</keyword>
<dbReference type="Proteomes" id="UP000248817">
    <property type="component" value="Unassembled WGS sequence"/>
</dbReference>
<accession>A0A2V5HYS3</accession>
<keyword evidence="1" id="KW-0472">Membrane</keyword>
<organism evidence="2 3">
    <name type="scientific">Aspergillus indologenus CBS 114.80</name>
    <dbReference type="NCBI Taxonomy" id="1450541"/>
    <lineage>
        <taxon>Eukaryota</taxon>
        <taxon>Fungi</taxon>
        <taxon>Dikarya</taxon>
        <taxon>Ascomycota</taxon>
        <taxon>Pezizomycotina</taxon>
        <taxon>Eurotiomycetes</taxon>
        <taxon>Eurotiomycetidae</taxon>
        <taxon>Eurotiales</taxon>
        <taxon>Aspergillaceae</taxon>
        <taxon>Aspergillus</taxon>
        <taxon>Aspergillus subgen. Circumdati</taxon>
    </lineage>
</organism>
<evidence type="ECO:0000256" key="1">
    <source>
        <dbReference type="SAM" id="Phobius"/>
    </source>
</evidence>
<sequence length="69" mass="7853">MNLGFSKAFSKAFATASVVPFFELLYTFSSPLLPFFLASFLRLLVLARELVLIGVPNEKEIHPRRALYF</sequence>